<dbReference type="SUPFAM" id="SSF160350">
    <property type="entry name" value="Rnp2-like"/>
    <property type="match status" value="1"/>
</dbReference>
<organism evidence="6 7">
    <name type="scientific">Astathelohania contejeani</name>
    <dbReference type="NCBI Taxonomy" id="164912"/>
    <lineage>
        <taxon>Eukaryota</taxon>
        <taxon>Fungi</taxon>
        <taxon>Fungi incertae sedis</taxon>
        <taxon>Microsporidia</taxon>
        <taxon>Astathelohaniidae</taxon>
        <taxon>Astathelohania</taxon>
    </lineage>
</organism>
<name>A0ABQ7HXB4_9MICR</name>
<dbReference type="EC" id="3.1.26.5" evidence="5"/>
<dbReference type="PANTHER" id="PTHR15441:SF2">
    <property type="entry name" value="RIBONUCLEASE P_MRP PROTEIN SUBUNIT POP5"/>
    <property type="match status" value="1"/>
</dbReference>
<dbReference type="PANTHER" id="PTHR15441">
    <property type="entry name" value="RIBONUCLEASE P PROTEIN SUBUNIT P14"/>
    <property type="match status" value="1"/>
</dbReference>
<protein>
    <recommendedName>
        <fullName evidence="5">Ribonuclease P/MRP protein subunit POP5</fullName>
        <ecNumber evidence="5">3.1.26.5</ecNumber>
    </recommendedName>
</protein>
<sequence length="119" mass="13884">MVRAKSRYIIIEIESEIECSVTKDSLYKLCYDLLLTNYGEIKLSEFVYFQLIEHLPANNVFMIQVPRSVCSELVSAFCLCGTLNQFRCKFNVLFVSGSIRSAKKRIIKRLKYKIVKKEK</sequence>
<dbReference type="PIRSF" id="PIRSF023803">
    <property type="entry name" value="Ribonuclease_P_prd"/>
    <property type="match status" value="1"/>
</dbReference>
<dbReference type="Proteomes" id="UP001516464">
    <property type="component" value="Unassembled WGS sequence"/>
</dbReference>
<dbReference type="InterPro" id="IPR016819">
    <property type="entry name" value="RNase_P/MRP_POP5"/>
</dbReference>
<accession>A0ABQ7HXB4</accession>
<keyword evidence="4" id="KW-0539">Nucleus</keyword>
<evidence type="ECO:0000256" key="3">
    <source>
        <dbReference type="ARBA" id="ARBA00022694"/>
    </source>
</evidence>
<keyword evidence="3 5" id="KW-0819">tRNA processing</keyword>
<dbReference type="EMBL" id="SBIQ01000177">
    <property type="protein sequence ID" value="KAF7682803.1"/>
    <property type="molecule type" value="Genomic_DNA"/>
</dbReference>
<evidence type="ECO:0000256" key="1">
    <source>
        <dbReference type="ARBA" id="ARBA00004123"/>
    </source>
</evidence>
<reference evidence="6 7" key="1">
    <citation type="submission" date="2019-01" db="EMBL/GenBank/DDBJ databases">
        <title>Genomes sequencing and comparative genomics of infectious freshwater microsporidia, Cucumispora dikerogammari and Thelohania contejeani.</title>
        <authorList>
            <person name="Cormier A."/>
            <person name="Giraud I."/>
            <person name="Wattier R."/>
            <person name="Teixeira M."/>
            <person name="Grandjean F."/>
            <person name="Rigaud T."/>
            <person name="Cordaux R."/>
        </authorList>
    </citation>
    <scope>NUCLEOTIDE SEQUENCE [LARGE SCALE GENOMIC DNA]</scope>
    <source>
        <strain evidence="6">T1</strain>
        <tissue evidence="6">Spores</tissue>
    </source>
</reference>
<dbReference type="Gene3D" id="3.30.70.3250">
    <property type="entry name" value="Ribonuclease P, Pop5 subunit"/>
    <property type="match status" value="1"/>
</dbReference>
<evidence type="ECO:0000256" key="4">
    <source>
        <dbReference type="ARBA" id="ARBA00023242"/>
    </source>
</evidence>
<dbReference type="Pfam" id="PF01900">
    <property type="entry name" value="RNase_P_Rpp14"/>
    <property type="match status" value="1"/>
</dbReference>
<comment type="function">
    <text evidence="5">Component of ribonuclease P, a protein complex that generates mature tRNA molecules by cleaving their 5'-ends.</text>
</comment>
<evidence type="ECO:0000313" key="7">
    <source>
        <dbReference type="Proteomes" id="UP001516464"/>
    </source>
</evidence>
<comment type="caution">
    <text evidence="6">The sequence shown here is derived from an EMBL/GenBank/DDBJ whole genome shotgun (WGS) entry which is preliminary data.</text>
</comment>
<comment type="catalytic activity">
    <reaction evidence="5">
        <text>Endonucleolytic cleavage of RNA, removing 5'-extranucleotides from tRNA precursor.</text>
        <dbReference type="EC" id="3.1.26.5"/>
    </reaction>
</comment>
<dbReference type="InterPro" id="IPR002759">
    <property type="entry name" value="Pop5/Rpp14/Rnp2-like"/>
</dbReference>
<evidence type="ECO:0000256" key="5">
    <source>
        <dbReference type="PIRNR" id="PIRNR023803"/>
    </source>
</evidence>
<comment type="similarity">
    <text evidence="2 5">Belongs to the eukaryotic/archaeal RNase P protein component 2 family.</text>
</comment>
<evidence type="ECO:0000256" key="2">
    <source>
        <dbReference type="ARBA" id="ARBA00010800"/>
    </source>
</evidence>
<keyword evidence="7" id="KW-1185">Reference proteome</keyword>
<gene>
    <name evidence="6" type="primary">rnp2</name>
    <name evidence="6" type="ORF">TCON_1981</name>
</gene>
<dbReference type="InterPro" id="IPR038085">
    <property type="entry name" value="Rnp2-like_sf"/>
</dbReference>
<proteinExistence type="inferred from homology"/>
<evidence type="ECO:0000313" key="6">
    <source>
        <dbReference type="EMBL" id="KAF7682803.1"/>
    </source>
</evidence>
<comment type="subcellular location">
    <subcellularLocation>
        <location evidence="1">Nucleus</location>
    </subcellularLocation>
</comment>